<organism evidence="2 3">
    <name type="scientific">Plectus sambesii</name>
    <dbReference type="NCBI Taxonomy" id="2011161"/>
    <lineage>
        <taxon>Eukaryota</taxon>
        <taxon>Metazoa</taxon>
        <taxon>Ecdysozoa</taxon>
        <taxon>Nematoda</taxon>
        <taxon>Chromadorea</taxon>
        <taxon>Plectida</taxon>
        <taxon>Plectina</taxon>
        <taxon>Plectoidea</taxon>
        <taxon>Plectidae</taxon>
        <taxon>Plectus</taxon>
    </lineage>
</organism>
<feature type="transmembrane region" description="Helical" evidence="1">
    <location>
        <begin position="125"/>
        <end position="147"/>
    </location>
</feature>
<protein>
    <submittedName>
        <fullName evidence="3">Uncharacterized protein</fullName>
    </submittedName>
</protein>
<name>A0A914VBT2_9BILA</name>
<feature type="transmembrane region" description="Helical" evidence="1">
    <location>
        <begin position="159"/>
        <end position="177"/>
    </location>
</feature>
<proteinExistence type="predicted"/>
<dbReference type="Proteomes" id="UP000887566">
    <property type="component" value="Unplaced"/>
</dbReference>
<evidence type="ECO:0000256" key="1">
    <source>
        <dbReference type="SAM" id="Phobius"/>
    </source>
</evidence>
<keyword evidence="1" id="KW-0812">Transmembrane</keyword>
<keyword evidence="1" id="KW-0472">Membrane</keyword>
<reference evidence="3" key="1">
    <citation type="submission" date="2022-11" db="UniProtKB">
        <authorList>
            <consortium name="WormBaseParasite"/>
        </authorList>
    </citation>
    <scope>IDENTIFICATION</scope>
</reference>
<evidence type="ECO:0000313" key="2">
    <source>
        <dbReference type="Proteomes" id="UP000887566"/>
    </source>
</evidence>
<accession>A0A914VBT2</accession>
<feature type="transmembrane region" description="Helical" evidence="1">
    <location>
        <begin position="20"/>
        <end position="39"/>
    </location>
</feature>
<dbReference type="AlphaFoldDB" id="A0A914VBT2"/>
<keyword evidence="1" id="KW-1133">Transmembrane helix</keyword>
<keyword evidence="2" id="KW-1185">Reference proteome</keyword>
<dbReference type="WBParaSite" id="PSAMB.scaffold1686size28737.g14514.t1">
    <property type="protein sequence ID" value="PSAMB.scaffold1686size28737.g14514.t1"/>
    <property type="gene ID" value="PSAMB.scaffold1686size28737.g14514"/>
</dbReference>
<feature type="transmembrane region" description="Helical" evidence="1">
    <location>
        <begin position="97"/>
        <end position="118"/>
    </location>
</feature>
<sequence>MSPEMSNNQKNKIGCCRVKVVVGIFCILDIIFFGISIILKLENPLMSCKAAYIDALSSSPDASKGSEKAHIISTQVDAHFHSDGPPAKLEYICTTNFLVAAFAFLHICVDCVTLFAIFKGRHRLIIPFLAIIVFGIIMQLIFFGIVLAGATFGEMKYDVIVLVFVAATFMLNIYLFLCAKRLFNQFRDASFNKNVLKIKSVDLKSAHETFSLCDEV</sequence>
<evidence type="ECO:0000313" key="3">
    <source>
        <dbReference type="WBParaSite" id="PSAMB.scaffold1686size28737.g14514.t1"/>
    </source>
</evidence>